<name>I4APV6_BERLS</name>
<evidence type="ECO:0000256" key="1">
    <source>
        <dbReference type="SAM" id="SignalP"/>
    </source>
</evidence>
<dbReference type="KEGG" id="fli:Fleli_3677"/>
<keyword evidence="3" id="KW-1185">Reference proteome</keyword>
<dbReference type="EMBL" id="CP003345">
    <property type="protein sequence ID" value="AFM05991.1"/>
    <property type="molecule type" value="Genomic_DNA"/>
</dbReference>
<proteinExistence type="predicted"/>
<organism evidence="2 3">
    <name type="scientific">Bernardetia litoralis (strain ATCC 23117 / DSM 6794 / NBRC 15988 / NCIMB 1366 / Fx l1 / Sio-4)</name>
    <name type="common">Flexibacter litoralis</name>
    <dbReference type="NCBI Taxonomy" id="880071"/>
    <lineage>
        <taxon>Bacteria</taxon>
        <taxon>Pseudomonadati</taxon>
        <taxon>Bacteroidota</taxon>
        <taxon>Cytophagia</taxon>
        <taxon>Cytophagales</taxon>
        <taxon>Bernardetiaceae</taxon>
        <taxon>Bernardetia</taxon>
    </lineage>
</organism>
<dbReference type="HOGENOM" id="CLU_1419606_0_0_10"/>
<dbReference type="Proteomes" id="UP000006054">
    <property type="component" value="Chromosome"/>
</dbReference>
<dbReference type="RefSeq" id="WP_014799415.1">
    <property type="nucleotide sequence ID" value="NC_018018.1"/>
</dbReference>
<feature type="chain" id="PRO_5003685635" description="Secreted protein" evidence="1">
    <location>
        <begin position="28"/>
        <end position="191"/>
    </location>
</feature>
<feature type="signal peptide" evidence="1">
    <location>
        <begin position="1"/>
        <end position="27"/>
    </location>
</feature>
<dbReference type="AlphaFoldDB" id="I4APV6"/>
<reference evidence="3" key="1">
    <citation type="submission" date="2012-06" db="EMBL/GenBank/DDBJ databases">
        <title>The complete genome of Flexibacter litoralis DSM 6794.</title>
        <authorList>
            <person name="Lucas S."/>
            <person name="Copeland A."/>
            <person name="Lapidus A."/>
            <person name="Glavina del Rio T."/>
            <person name="Dalin E."/>
            <person name="Tice H."/>
            <person name="Bruce D."/>
            <person name="Goodwin L."/>
            <person name="Pitluck S."/>
            <person name="Peters L."/>
            <person name="Ovchinnikova G."/>
            <person name="Lu M."/>
            <person name="Kyrpides N."/>
            <person name="Mavromatis K."/>
            <person name="Ivanova N."/>
            <person name="Brettin T."/>
            <person name="Detter J.C."/>
            <person name="Han C."/>
            <person name="Larimer F."/>
            <person name="Land M."/>
            <person name="Hauser L."/>
            <person name="Markowitz V."/>
            <person name="Cheng J.-F."/>
            <person name="Hugenholtz P."/>
            <person name="Woyke T."/>
            <person name="Wu D."/>
            <person name="Spring S."/>
            <person name="Lang E."/>
            <person name="Kopitz M."/>
            <person name="Brambilla E."/>
            <person name="Klenk H.-P."/>
            <person name="Eisen J.A."/>
        </authorList>
    </citation>
    <scope>NUCLEOTIDE SEQUENCE [LARGE SCALE GENOMIC DNA]</scope>
    <source>
        <strain evidence="3">ATCC 23117 / DSM 6794 / NBRC 15988 / NCIMB 1366 / Sio-4</strain>
    </source>
</reference>
<evidence type="ECO:0000313" key="3">
    <source>
        <dbReference type="Proteomes" id="UP000006054"/>
    </source>
</evidence>
<sequence precursor="true">MTLQKKSFKFYFIFLVLSFFSFNQLQAQSELDDFLDKFPVLPNKVTDKELRAKIETAPNIVDSYGRITKERVNSDLKYIPIGKIETKKTVILIYAEIAFLNPRIKKEYRKINVYAIALDNKKGDVIEGSKLNYLLMSGGFEKTKEMNIADIDYDGKKVTFTNVSKKNGITEKTDIVTYTVGKKMLEFDSKN</sequence>
<evidence type="ECO:0008006" key="4">
    <source>
        <dbReference type="Google" id="ProtNLM"/>
    </source>
</evidence>
<evidence type="ECO:0000313" key="2">
    <source>
        <dbReference type="EMBL" id="AFM05991.1"/>
    </source>
</evidence>
<protein>
    <recommendedName>
        <fullName evidence="4">Secreted protein</fullName>
    </recommendedName>
</protein>
<gene>
    <name evidence="2" type="ordered locus">Fleli_3677</name>
</gene>
<keyword evidence="1" id="KW-0732">Signal</keyword>
<accession>I4APV6</accession>